<dbReference type="RefSeq" id="WP_253869017.1">
    <property type="nucleotide sequence ID" value="NZ_BAABHM010000035.1"/>
</dbReference>
<evidence type="ECO:0000256" key="1">
    <source>
        <dbReference type="ARBA" id="ARBA00022676"/>
    </source>
</evidence>
<evidence type="ECO:0000313" key="5">
    <source>
        <dbReference type="Proteomes" id="UP001500843"/>
    </source>
</evidence>
<accession>A0ABP8Y799</accession>
<comment type="caution">
    <text evidence="4">The sequence shown here is derived from an EMBL/GenBank/DDBJ whole genome shotgun (WGS) entry which is preliminary data.</text>
</comment>
<reference evidence="5" key="1">
    <citation type="journal article" date="2019" name="Int. J. Syst. Evol. Microbiol.">
        <title>The Global Catalogue of Microorganisms (GCM) 10K type strain sequencing project: providing services to taxonomists for standard genome sequencing and annotation.</title>
        <authorList>
            <consortium name="The Broad Institute Genomics Platform"/>
            <consortium name="The Broad Institute Genome Sequencing Center for Infectious Disease"/>
            <person name="Wu L."/>
            <person name="Ma J."/>
        </authorList>
    </citation>
    <scope>NUCLEOTIDE SEQUENCE [LARGE SCALE GENOMIC DNA]</scope>
    <source>
        <strain evidence="5">JCM 17975</strain>
    </source>
</reference>
<dbReference type="InterPro" id="IPR028098">
    <property type="entry name" value="Glyco_trans_4-like_N"/>
</dbReference>
<evidence type="ECO:0000256" key="2">
    <source>
        <dbReference type="ARBA" id="ARBA00022679"/>
    </source>
</evidence>
<dbReference type="Pfam" id="PF13579">
    <property type="entry name" value="Glyco_trans_4_4"/>
    <property type="match status" value="1"/>
</dbReference>
<protein>
    <submittedName>
        <fullName evidence="4">Glycosyltransferase</fullName>
    </submittedName>
</protein>
<keyword evidence="5" id="KW-1185">Reference proteome</keyword>
<sequence length="409" mass="43823">MPPETLHIAMVGTRGVPARYGGFETAVEEIGSRLAARGHRVRVYCREGLATRDSGAPSLTHHLGMELVTLPALRRRTLETLSHTALSVAHLAARRTDVAFVFNAANAPLLPVLRAVRIPVATHVDGLEWRRAKWGPTGRKYYRAAETAAVGLSDALIADAPGIADYYRDEYAADSRLITYGAPDLTGVGHERLAELGLTPGGYHLVVARFEPENHVDVIVEGYVATDAERPLVVVGSAPYAHEYTERISALAAGDSRVRLLGGVWDQGLLDQLYVGAFTYLHGHSVGGTNPSLLRAIGGGTATIAYDVAFNREVLGGAGRYFRTVDDVGARVTEAESDPAGCAGRGQALAERAALYDWDDVTDGYEKLAFDLAAGSVPGPKPLARRRHAARWATDADLSEPELSARGRS</sequence>
<proteinExistence type="predicted"/>
<evidence type="ECO:0000259" key="3">
    <source>
        <dbReference type="Pfam" id="PF13579"/>
    </source>
</evidence>
<dbReference type="SUPFAM" id="SSF53756">
    <property type="entry name" value="UDP-Glycosyltransferase/glycogen phosphorylase"/>
    <property type="match status" value="1"/>
</dbReference>
<gene>
    <name evidence="4" type="ORF">GCM10023198_52460</name>
</gene>
<name>A0ABP8Y799_9MICO</name>
<organism evidence="4 5">
    <name type="scientific">Promicromonospora umidemergens</name>
    <dbReference type="NCBI Taxonomy" id="629679"/>
    <lineage>
        <taxon>Bacteria</taxon>
        <taxon>Bacillati</taxon>
        <taxon>Actinomycetota</taxon>
        <taxon>Actinomycetes</taxon>
        <taxon>Micrococcales</taxon>
        <taxon>Promicromonosporaceae</taxon>
        <taxon>Promicromonospora</taxon>
    </lineage>
</organism>
<keyword evidence="1" id="KW-0328">Glycosyltransferase</keyword>
<evidence type="ECO:0000313" key="4">
    <source>
        <dbReference type="EMBL" id="GAA4721680.1"/>
    </source>
</evidence>
<keyword evidence="2" id="KW-0808">Transferase</keyword>
<feature type="domain" description="Glycosyltransferase subfamily 4-like N-terminal" evidence="3">
    <location>
        <begin position="21"/>
        <end position="175"/>
    </location>
</feature>
<dbReference type="Gene3D" id="3.40.50.2000">
    <property type="entry name" value="Glycogen Phosphorylase B"/>
    <property type="match status" value="2"/>
</dbReference>
<dbReference type="Proteomes" id="UP001500843">
    <property type="component" value="Unassembled WGS sequence"/>
</dbReference>
<dbReference type="EMBL" id="BAABHM010000035">
    <property type="protein sequence ID" value="GAA4721680.1"/>
    <property type="molecule type" value="Genomic_DNA"/>
</dbReference>